<gene>
    <name evidence="5" type="ORF">AVW11_20135</name>
</gene>
<dbReference type="InterPro" id="IPR016032">
    <property type="entry name" value="Sig_transdc_resp-reg_C-effctor"/>
</dbReference>
<dbReference type="RefSeq" id="WP_060180175.1">
    <property type="nucleotide sequence ID" value="NZ_MQUR01000047.1"/>
</dbReference>
<dbReference type="EMBL" id="MQUR01000047">
    <property type="protein sequence ID" value="OLZ63725.1"/>
    <property type="molecule type" value="Genomic_DNA"/>
</dbReference>
<organism evidence="5 6">
    <name type="scientific">Streptomyces amritsarensis</name>
    <dbReference type="NCBI Taxonomy" id="681158"/>
    <lineage>
        <taxon>Bacteria</taxon>
        <taxon>Bacillati</taxon>
        <taxon>Actinomycetota</taxon>
        <taxon>Actinomycetes</taxon>
        <taxon>Kitasatosporales</taxon>
        <taxon>Streptomycetaceae</taxon>
        <taxon>Streptomyces</taxon>
    </lineage>
</organism>
<dbReference type="PROSITE" id="PS50043">
    <property type="entry name" value="HTH_LUXR_2"/>
    <property type="match status" value="1"/>
</dbReference>
<feature type="domain" description="HTH luxR-type" evidence="4">
    <location>
        <begin position="145"/>
        <end position="210"/>
    </location>
</feature>
<dbReference type="InterPro" id="IPR039420">
    <property type="entry name" value="WalR-like"/>
</dbReference>
<dbReference type="PANTHER" id="PTHR43214">
    <property type="entry name" value="TWO-COMPONENT RESPONSE REGULATOR"/>
    <property type="match status" value="1"/>
</dbReference>
<reference evidence="5 6" key="1">
    <citation type="submission" date="2016-01" db="EMBL/GenBank/DDBJ databases">
        <title>Streptomyces amritsarensis strain MTCC 11845 genome sequencing and assembly.</title>
        <authorList>
            <person name="Sharma D."/>
            <person name="Nair G.R."/>
            <person name="Kaur G."/>
            <person name="Manhas R.K."/>
            <person name="Mayilraj S."/>
        </authorList>
    </citation>
    <scope>NUCLEOTIDE SEQUENCE [LARGE SCALE GENOMIC DNA]</scope>
    <source>
        <strain evidence="5 6">MTCC 11845</strain>
    </source>
</reference>
<evidence type="ECO:0000256" key="2">
    <source>
        <dbReference type="ARBA" id="ARBA00023125"/>
    </source>
</evidence>
<protein>
    <submittedName>
        <fullName evidence="5">Helix-turn-helix transcriptional regulator</fullName>
    </submittedName>
</protein>
<dbReference type="PRINTS" id="PR00038">
    <property type="entry name" value="HTHLUXR"/>
</dbReference>
<dbReference type="Pfam" id="PF00196">
    <property type="entry name" value="GerE"/>
    <property type="match status" value="1"/>
</dbReference>
<keyword evidence="6" id="KW-1185">Reference proteome</keyword>
<sequence>MALSSRARIPVEVHAPDPLSFAGATGLLRRQPEVEVVEEMAGRPGTVALLLVDTLDETALSRLRRLARTEGIRVVLVARALREAELLQVVECDVRAIVWRREATEDRLLQAVRAAARGDGDLPSDLIARLIAQLGSMQRSGERLPGTPASGLVQREVDVLRLVADGLSTEEVAGKLAYSERTVKNVMHGLTTRLHLRNRAHAVAYALREGYI</sequence>
<proteinExistence type="predicted"/>
<dbReference type="SMART" id="SM00421">
    <property type="entry name" value="HTH_LUXR"/>
    <property type="match status" value="1"/>
</dbReference>
<dbReference type="CDD" id="cd06170">
    <property type="entry name" value="LuxR_C_like"/>
    <property type="match status" value="1"/>
</dbReference>
<name>A0ABX3G2X4_9ACTN</name>
<evidence type="ECO:0000256" key="1">
    <source>
        <dbReference type="ARBA" id="ARBA00023015"/>
    </source>
</evidence>
<dbReference type="Proteomes" id="UP000187151">
    <property type="component" value="Unassembled WGS sequence"/>
</dbReference>
<accession>A0ABX3G2X4</accession>
<keyword evidence="2" id="KW-0238">DNA-binding</keyword>
<dbReference type="SUPFAM" id="SSF46894">
    <property type="entry name" value="C-terminal effector domain of the bipartite response regulators"/>
    <property type="match status" value="1"/>
</dbReference>
<evidence type="ECO:0000313" key="6">
    <source>
        <dbReference type="Proteomes" id="UP000187151"/>
    </source>
</evidence>
<evidence type="ECO:0000313" key="5">
    <source>
        <dbReference type="EMBL" id="OLZ63725.1"/>
    </source>
</evidence>
<comment type="caution">
    <text evidence="5">The sequence shown here is derived from an EMBL/GenBank/DDBJ whole genome shotgun (WGS) entry which is preliminary data.</text>
</comment>
<keyword evidence="3" id="KW-0804">Transcription</keyword>
<evidence type="ECO:0000259" key="4">
    <source>
        <dbReference type="PROSITE" id="PS50043"/>
    </source>
</evidence>
<dbReference type="InterPro" id="IPR000792">
    <property type="entry name" value="Tscrpt_reg_LuxR_C"/>
</dbReference>
<keyword evidence="1" id="KW-0805">Transcription regulation</keyword>
<dbReference type="Gene3D" id="3.40.50.2300">
    <property type="match status" value="1"/>
</dbReference>
<evidence type="ECO:0000256" key="3">
    <source>
        <dbReference type="ARBA" id="ARBA00023163"/>
    </source>
</evidence>
<dbReference type="PANTHER" id="PTHR43214:SF24">
    <property type="entry name" value="TRANSCRIPTIONAL REGULATORY PROTEIN NARL-RELATED"/>
    <property type="match status" value="1"/>
</dbReference>